<dbReference type="Gene3D" id="3.30.379.10">
    <property type="entry name" value="Chitobiase/beta-hexosaminidase domain 2-like"/>
    <property type="match status" value="1"/>
</dbReference>
<name>A0A6A7G8F4_9CRUS</name>
<reference evidence="9" key="1">
    <citation type="submission" date="2017-11" db="EMBL/GenBank/DDBJ databases">
        <title>The sensing device of the deep-sea amphipod.</title>
        <authorList>
            <person name="Kobayashi H."/>
            <person name="Nagahama T."/>
            <person name="Arai W."/>
            <person name="Sasagawa Y."/>
            <person name="Umeda M."/>
            <person name="Hayashi T."/>
            <person name="Nikaido I."/>
            <person name="Watanabe H."/>
            <person name="Oguri K."/>
            <person name="Kitazato H."/>
            <person name="Fujioka K."/>
            <person name="Kido Y."/>
            <person name="Takami H."/>
        </authorList>
    </citation>
    <scope>NUCLEOTIDE SEQUENCE</scope>
    <source>
        <tissue evidence="9">Whole body</tissue>
    </source>
</reference>
<dbReference type="PANTHER" id="PTHR22600:SF57">
    <property type="entry name" value="BETA-N-ACETYLHEXOSAMINIDASE"/>
    <property type="match status" value="1"/>
</dbReference>
<dbReference type="EMBL" id="IACT01008385">
    <property type="protein sequence ID" value="LAC27497.1"/>
    <property type="molecule type" value="mRNA"/>
</dbReference>
<evidence type="ECO:0000256" key="4">
    <source>
        <dbReference type="ARBA" id="ARBA00023295"/>
    </source>
</evidence>
<evidence type="ECO:0000256" key="1">
    <source>
        <dbReference type="ARBA" id="ARBA00001231"/>
    </source>
</evidence>
<dbReference type="InterPro" id="IPR029018">
    <property type="entry name" value="Hex-like_dom2"/>
</dbReference>
<feature type="domain" description="Glycoside hydrolase family 20 catalytic" evidence="7">
    <location>
        <begin position="143"/>
        <end position="492"/>
    </location>
</feature>
<dbReference type="SUPFAM" id="SSF51445">
    <property type="entry name" value="(Trans)glycosidases"/>
    <property type="match status" value="1"/>
</dbReference>
<evidence type="ECO:0000256" key="6">
    <source>
        <dbReference type="PIRSR" id="PIRSR001093-1"/>
    </source>
</evidence>
<dbReference type="PIRSF" id="PIRSF001093">
    <property type="entry name" value="B-hxosamndse_ab_euk"/>
    <property type="match status" value="1"/>
</dbReference>
<organism evidence="9">
    <name type="scientific">Hirondellea gigas</name>
    <dbReference type="NCBI Taxonomy" id="1518452"/>
    <lineage>
        <taxon>Eukaryota</taxon>
        <taxon>Metazoa</taxon>
        <taxon>Ecdysozoa</taxon>
        <taxon>Arthropoda</taxon>
        <taxon>Crustacea</taxon>
        <taxon>Multicrustacea</taxon>
        <taxon>Malacostraca</taxon>
        <taxon>Eumalacostraca</taxon>
        <taxon>Peracarida</taxon>
        <taxon>Amphipoda</taxon>
        <taxon>Amphilochidea</taxon>
        <taxon>Lysianassida</taxon>
        <taxon>Lysianassidira</taxon>
        <taxon>Lysianassoidea</taxon>
        <taxon>Lysianassidae</taxon>
        <taxon>Hirondellea</taxon>
    </lineage>
</organism>
<comment type="similarity">
    <text evidence="2 5">Belongs to the glycosyl hydrolase 20 family.</text>
</comment>
<dbReference type="InterPro" id="IPR015883">
    <property type="entry name" value="Glyco_hydro_20_cat"/>
</dbReference>
<evidence type="ECO:0000256" key="2">
    <source>
        <dbReference type="ARBA" id="ARBA00006285"/>
    </source>
</evidence>
<accession>A0A6A7G8F4</accession>
<protein>
    <recommendedName>
        <fullName evidence="5">Beta-hexosaminidase</fullName>
        <ecNumber evidence="5">3.2.1.52</ecNumber>
    </recommendedName>
</protein>
<comment type="catalytic activity">
    <reaction evidence="1 5">
        <text>Hydrolysis of terminal non-reducing N-acetyl-D-hexosamine residues in N-acetyl-beta-D-hexosaminides.</text>
        <dbReference type="EC" id="3.2.1.52"/>
    </reaction>
</comment>
<dbReference type="SUPFAM" id="SSF55545">
    <property type="entry name" value="beta-N-acetylhexosaminidase-like domain"/>
    <property type="match status" value="1"/>
</dbReference>
<dbReference type="GO" id="GO:0016020">
    <property type="term" value="C:membrane"/>
    <property type="evidence" value="ECO:0007669"/>
    <property type="project" value="TreeGrafter"/>
</dbReference>
<dbReference type="CDD" id="cd06563">
    <property type="entry name" value="GH20_chitobiase-like"/>
    <property type="match status" value="1"/>
</dbReference>
<dbReference type="InterPro" id="IPR017853">
    <property type="entry name" value="GH"/>
</dbReference>
<keyword evidence="3 5" id="KW-0378">Hydrolase</keyword>
<evidence type="ECO:0000256" key="3">
    <source>
        <dbReference type="ARBA" id="ARBA00022801"/>
    </source>
</evidence>
<evidence type="ECO:0000259" key="8">
    <source>
        <dbReference type="Pfam" id="PF02838"/>
    </source>
</evidence>
<feature type="active site" description="Proton donor" evidence="6">
    <location>
        <position position="321"/>
    </location>
</feature>
<keyword evidence="4 5" id="KW-0326">Glycosidase</keyword>
<feature type="domain" description="Beta-hexosaminidase bacterial type N-terminal" evidence="8">
    <location>
        <begin position="2"/>
        <end position="139"/>
    </location>
</feature>
<dbReference type="PANTHER" id="PTHR22600">
    <property type="entry name" value="BETA-HEXOSAMINIDASE"/>
    <property type="match status" value="1"/>
</dbReference>
<dbReference type="GO" id="GO:0005975">
    <property type="term" value="P:carbohydrate metabolic process"/>
    <property type="evidence" value="ECO:0007669"/>
    <property type="project" value="InterPro"/>
</dbReference>
<dbReference type="GO" id="GO:0004563">
    <property type="term" value="F:beta-N-acetylhexosaminidase activity"/>
    <property type="evidence" value="ECO:0007669"/>
    <property type="project" value="UniProtKB-EC"/>
</dbReference>
<dbReference type="AlphaFoldDB" id="A0A6A7G8F4"/>
<evidence type="ECO:0000259" key="7">
    <source>
        <dbReference type="Pfam" id="PF00728"/>
    </source>
</evidence>
<dbReference type="EC" id="3.2.1.52" evidence="5"/>
<sequence>MVVPKPQKTAKRNGSFVISANTEIVLNSNAREDDGIMNCVHALQTTFQRLSSNEITLQISDSSKVLGSIFLEISDDLKNESPTKNESYILDVSTDRISICAPKSAGLFYGIQTLRQLVNVDRTRRKSHRLTVNCTQIQDEPRFEWRGLMLDVSRHFFSVNEVKKFLDTMSLFKLNRFHWHLVDDQGWRIEILRYPELTSIGAYRRGSPKPGHRTETQLVPYFGYYTQADIREVVAYAEERFITVVPEIELPGHCQEVVAAYVDLGNTDIPDFEIPEVRMQYGISPYTLNPSTQSLDFLRNVFVEVLDLFPNSPFIHIGGDEAPTTQWAQSPFAQSEMIRLGFQTARELQGYFTSTIGEFLGDNGRTLIGWNEILEGRGLPDSAAVMVWNNAQAAIEAVEAGHRVVMAPTTHTYFDYPQSLLPTEPETIAGRLLELETVYSFDPVPPGLSEEEEKLIIGTQGQLWSEYFWESYQMEYNAFPRAIALAEVAWTTDKPSYDDFLARLEPELETLKSLNVNFRPLSNDNPSKSS</sequence>
<evidence type="ECO:0000256" key="5">
    <source>
        <dbReference type="PIRNR" id="PIRNR001093"/>
    </source>
</evidence>
<dbReference type="GO" id="GO:0030203">
    <property type="term" value="P:glycosaminoglycan metabolic process"/>
    <property type="evidence" value="ECO:0007669"/>
    <property type="project" value="TreeGrafter"/>
</dbReference>
<dbReference type="InterPro" id="IPR025705">
    <property type="entry name" value="Beta_hexosaminidase_sua/sub"/>
</dbReference>
<proteinExistence type="evidence at transcript level"/>
<evidence type="ECO:0000313" key="9">
    <source>
        <dbReference type="EMBL" id="LAC27497.1"/>
    </source>
</evidence>
<dbReference type="PRINTS" id="PR00738">
    <property type="entry name" value="GLHYDRLASE20"/>
</dbReference>
<dbReference type="Pfam" id="PF02838">
    <property type="entry name" value="Glyco_hydro_20b"/>
    <property type="match status" value="1"/>
</dbReference>
<dbReference type="InterPro" id="IPR015882">
    <property type="entry name" value="HEX_bac_N"/>
</dbReference>
<dbReference type="Pfam" id="PF00728">
    <property type="entry name" value="Glyco_hydro_20"/>
    <property type="match status" value="1"/>
</dbReference>
<dbReference type="Gene3D" id="3.20.20.80">
    <property type="entry name" value="Glycosidases"/>
    <property type="match status" value="1"/>
</dbReference>